<dbReference type="PANTHER" id="PTHR36842:SF1">
    <property type="entry name" value="PROTEIN TOLB"/>
    <property type="match status" value="1"/>
</dbReference>
<proteinExistence type="inferred from homology"/>
<dbReference type="Proteomes" id="UP001597414">
    <property type="component" value="Unassembled WGS sequence"/>
</dbReference>
<comment type="similarity">
    <text evidence="1">Belongs to the TolB family.</text>
</comment>
<comment type="caution">
    <text evidence="3">The sequence shown here is derived from an EMBL/GenBank/DDBJ whole genome shotgun (WGS) entry which is preliminary data.</text>
</comment>
<organism evidence="3 4">
    <name type="scientific">Shivajiella indica</name>
    <dbReference type="NCBI Taxonomy" id="872115"/>
    <lineage>
        <taxon>Bacteria</taxon>
        <taxon>Pseudomonadati</taxon>
        <taxon>Bacteroidota</taxon>
        <taxon>Cytophagia</taxon>
        <taxon>Cytophagales</taxon>
        <taxon>Cyclobacteriaceae</taxon>
        <taxon>Shivajiella</taxon>
    </lineage>
</organism>
<dbReference type="PANTHER" id="PTHR36842">
    <property type="entry name" value="PROTEIN TOLB HOMOLOG"/>
    <property type="match status" value="1"/>
</dbReference>
<feature type="signal peptide" evidence="2">
    <location>
        <begin position="1"/>
        <end position="24"/>
    </location>
</feature>
<keyword evidence="2" id="KW-0732">Signal</keyword>
<dbReference type="RefSeq" id="WP_380804231.1">
    <property type="nucleotide sequence ID" value="NZ_JBHUIV010000020.1"/>
</dbReference>
<dbReference type="Pfam" id="PF07676">
    <property type="entry name" value="PD40"/>
    <property type="match status" value="3"/>
</dbReference>
<accession>A0ABW5BC80</accession>
<evidence type="ECO:0000313" key="3">
    <source>
        <dbReference type="EMBL" id="MFD2202791.1"/>
    </source>
</evidence>
<evidence type="ECO:0000256" key="2">
    <source>
        <dbReference type="SAM" id="SignalP"/>
    </source>
</evidence>
<sequence length="351" mass="38934">MKTYRYYLKIILAMLLLVNIGCQENEEPNGGNPPVPPIDNGGGDFPFSYLGSGTILFERITSDGNKSNLYMIDLDQKKTWGFSEEIFEGIVSDFKISPDGQTILLTLGNGFPINYQVHTCDLQGKNIKKLVSLEDQTFYPSWSPDGGTVYFWNVEFGDYDNYVLHAVGKDGLSLRPILDFNQLKPGTVTVSSKNKISFATNQGGIFGGTAGIYICNSDGNELVNTIPLIDEGVHFNSPVFSPDGNTLAYLKVWRSWMDGSYQKMEVRALNMNTMEEGLIISVPAGGIMEWNFPEIGNLVYLSWSPDGKKLIFNVPQADYVSYLYVVDADGSNLTKVTTETAVSDRYGSWGR</sequence>
<protein>
    <submittedName>
        <fullName evidence="3">TolB family protein</fullName>
    </submittedName>
</protein>
<dbReference type="SUPFAM" id="SSF82171">
    <property type="entry name" value="DPP6 N-terminal domain-like"/>
    <property type="match status" value="1"/>
</dbReference>
<evidence type="ECO:0000313" key="4">
    <source>
        <dbReference type="Proteomes" id="UP001597414"/>
    </source>
</evidence>
<dbReference type="InterPro" id="IPR011659">
    <property type="entry name" value="WD40"/>
</dbReference>
<reference evidence="4" key="1">
    <citation type="journal article" date="2019" name="Int. J. Syst. Evol. Microbiol.">
        <title>The Global Catalogue of Microorganisms (GCM) 10K type strain sequencing project: providing services to taxonomists for standard genome sequencing and annotation.</title>
        <authorList>
            <consortium name="The Broad Institute Genomics Platform"/>
            <consortium name="The Broad Institute Genome Sequencing Center for Infectious Disease"/>
            <person name="Wu L."/>
            <person name="Ma J."/>
        </authorList>
    </citation>
    <scope>NUCLEOTIDE SEQUENCE [LARGE SCALE GENOMIC DNA]</scope>
    <source>
        <strain evidence="4">KCTC 19812</strain>
    </source>
</reference>
<gene>
    <name evidence="3" type="ORF">ACFSKV_14530</name>
</gene>
<evidence type="ECO:0000256" key="1">
    <source>
        <dbReference type="ARBA" id="ARBA00009820"/>
    </source>
</evidence>
<dbReference type="EMBL" id="JBHUIV010000020">
    <property type="protein sequence ID" value="MFD2202791.1"/>
    <property type="molecule type" value="Genomic_DNA"/>
</dbReference>
<name>A0ABW5BC80_9BACT</name>
<feature type="chain" id="PRO_5046676290" evidence="2">
    <location>
        <begin position="25"/>
        <end position="351"/>
    </location>
</feature>
<dbReference type="Gene3D" id="2.120.10.30">
    <property type="entry name" value="TolB, C-terminal domain"/>
    <property type="match status" value="2"/>
</dbReference>
<dbReference type="InterPro" id="IPR011042">
    <property type="entry name" value="6-blade_b-propeller_TolB-like"/>
</dbReference>
<keyword evidence="4" id="KW-1185">Reference proteome</keyword>